<proteinExistence type="predicted"/>
<dbReference type="PANTHER" id="PTHR48111:SF28">
    <property type="entry name" value="TRANSCRIPTIONAL REGULATORY PROTEIN TCRX-RELATED"/>
    <property type="match status" value="1"/>
</dbReference>
<dbReference type="AlphaFoldDB" id="A0A9X1TJ98"/>
<dbReference type="Pfam" id="PF00072">
    <property type="entry name" value="Response_reg"/>
    <property type="match status" value="1"/>
</dbReference>
<feature type="modified residue" description="4-aspartylphosphate" evidence="6">
    <location>
        <position position="62"/>
    </location>
</feature>
<sequence length="241" mass="26781">MSGASGNNEDLIRVLIVDDEPGLVETLSVAVTEAGWRPYSAADGESALRTARGCAPHAVVLDGMLPDLDGVQVLRRLRYENPRLPVLMLTARDALEHRIEGLSAGADDYVTKPFSLEEVVLRLRGLLRRAGVEDARSDEFVLTVGDLVLMEKTREAHRDGTPIELTAKEFDLLWLLMSHPRQVLSKAQILDHVWSSSFDAGGNLVEAYISNLRRKIDKGRAPMIRTLRRMGYTIRPAEEGR</sequence>
<keyword evidence="2" id="KW-0902">Two-component regulatory system</keyword>
<evidence type="ECO:0000256" key="2">
    <source>
        <dbReference type="ARBA" id="ARBA00023012"/>
    </source>
</evidence>
<dbReference type="GO" id="GO:0000156">
    <property type="term" value="F:phosphorelay response regulator activity"/>
    <property type="evidence" value="ECO:0007669"/>
    <property type="project" value="TreeGrafter"/>
</dbReference>
<dbReference type="InterPro" id="IPR001867">
    <property type="entry name" value="OmpR/PhoB-type_DNA-bd"/>
</dbReference>
<dbReference type="PROSITE" id="PS50110">
    <property type="entry name" value="RESPONSE_REGULATORY"/>
    <property type="match status" value="1"/>
</dbReference>
<dbReference type="Pfam" id="PF00486">
    <property type="entry name" value="Trans_reg_C"/>
    <property type="match status" value="1"/>
</dbReference>
<keyword evidence="4 7" id="KW-0238">DNA-binding</keyword>
<name>A0A9X1TJ98_STRM4</name>
<dbReference type="Gene3D" id="3.40.50.2300">
    <property type="match status" value="1"/>
</dbReference>
<dbReference type="SMART" id="SM00862">
    <property type="entry name" value="Trans_reg_C"/>
    <property type="match status" value="1"/>
</dbReference>
<dbReference type="InterPro" id="IPR036388">
    <property type="entry name" value="WH-like_DNA-bd_sf"/>
</dbReference>
<dbReference type="Gene3D" id="1.10.10.10">
    <property type="entry name" value="Winged helix-like DNA-binding domain superfamily/Winged helix DNA-binding domain"/>
    <property type="match status" value="1"/>
</dbReference>
<dbReference type="CDD" id="cd00383">
    <property type="entry name" value="trans_reg_C"/>
    <property type="match status" value="1"/>
</dbReference>
<comment type="caution">
    <text evidence="10">The sequence shown here is derived from an EMBL/GenBank/DDBJ whole genome shotgun (WGS) entry which is preliminary data.</text>
</comment>
<evidence type="ECO:0000256" key="7">
    <source>
        <dbReference type="PROSITE-ProRule" id="PRU01091"/>
    </source>
</evidence>
<protein>
    <submittedName>
        <fullName evidence="10">Response regulator transcription factor</fullName>
    </submittedName>
</protein>
<evidence type="ECO:0000313" key="11">
    <source>
        <dbReference type="Proteomes" id="UP001139384"/>
    </source>
</evidence>
<reference evidence="10" key="1">
    <citation type="submission" date="2022-01" db="EMBL/GenBank/DDBJ databases">
        <title>Draft Genome Sequences of Seven Type Strains of the Genus Streptomyces.</title>
        <authorList>
            <person name="Aziz S."/>
            <person name="Coretto E."/>
            <person name="Chronakova A."/>
            <person name="Sproer C."/>
            <person name="Huber K."/>
            <person name="Nouioui I."/>
            <person name="Gross H."/>
        </authorList>
    </citation>
    <scope>NUCLEOTIDE SEQUENCE</scope>
    <source>
        <strain evidence="10">DSM 103493</strain>
    </source>
</reference>
<evidence type="ECO:0000313" key="10">
    <source>
        <dbReference type="EMBL" id="MCF1592359.1"/>
    </source>
</evidence>
<gene>
    <name evidence="10" type="ORF">L0P92_02080</name>
</gene>
<feature type="domain" description="Response regulatory" evidence="8">
    <location>
        <begin position="13"/>
        <end position="127"/>
    </location>
</feature>
<dbReference type="Proteomes" id="UP001139384">
    <property type="component" value="Unassembled WGS sequence"/>
</dbReference>
<evidence type="ECO:0000256" key="5">
    <source>
        <dbReference type="ARBA" id="ARBA00023163"/>
    </source>
</evidence>
<evidence type="ECO:0000256" key="1">
    <source>
        <dbReference type="ARBA" id="ARBA00022553"/>
    </source>
</evidence>
<dbReference type="InterPro" id="IPR011006">
    <property type="entry name" value="CheY-like_superfamily"/>
</dbReference>
<dbReference type="PROSITE" id="PS51755">
    <property type="entry name" value="OMPR_PHOB"/>
    <property type="match status" value="1"/>
</dbReference>
<dbReference type="Gene3D" id="6.10.250.690">
    <property type="match status" value="1"/>
</dbReference>
<dbReference type="RefSeq" id="WP_234760663.1">
    <property type="nucleotide sequence ID" value="NZ_JAKEIP010000004.1"/>
</dbReference>
<evidence type="ECO:0000259" key="8">
    <source>
        <dbReference type="PROSITE" id="PS50110"/>
    </source>
</evidence>
<feature type="domain" description="OmpR/PhoB-type" evidence="9">
    <location>
        <begin position="139"/>
        <end position="236"/>
    </location>
</feature>
<organism evidence="10 11">
    <name type="scientific">Streptomyces muensis</name>
    <dbReference type="NCBI Taxonomy" id="1077944"/>
    <lineage>
        <taxon>Bacteria</taxon>
        <taxon>Bacillati</taxon>
        <taxon>Actinomycetota</taxon>
        <taxon>Actinomycetes</taxon>
        <taxon>Kitasatosporales</taxon>
        <taxon>Streptomycetaceae</taxon>
        <taxon>Streptomyces</taxon>
    </lineage>
</organism>
<dbReference type="GO" id="GO:0000976">
    <property type="term" value="F:transcription cis-regulatory region binding"/>
    <property type="evidence" value="ECO:0007669"/>
    <property type="project" value="TreeGrafter"/>
</dbReference>
<dbReference type="SUPFAM" id="SSF52172">
    <property type="entry name" value="CheY-like"/>
    <property type="match status" value="1"/>
</dbReference>
<evidence type="ECO:0000256" key="4">
    <source>
        <dbReference type="ARBA" id="ARBA00023125"/>
    </source>
</evidence>
<accession>A0A9X1TJ98</accession>
<dbReference type="FunFam" id="1.10.10.10:FF:000005">
    <property type="entry name" value="Two-component system response regulator"/>
    <property type="match status" value="1"/>
</dbReference>
<evidence type="ECO:0000256" key="6">
    <source>
        <dbReference type="PROSITE-ProRule" id="PRU00169"/>
    </source>
</evidence>
<dbReference type="GO" id="GO:0032993">
    <property type="term" value="C:protein-DNA complex"/>
    <property type="evidence" value="ECO:0007669"/>
    <property type="project" value="TreeGrafter"/>
</dbReference>
<keyword evidence="1 6" id="KW-0597">Phosphoprotein</keyword>
<keyword evidence="3" id="KW-0805">Transcription regulation</keyword>
<keyword evidence="5" id="KW-0804">Transcription</keyword>
<dbReference type="SMART" id="SM00448">
    <property type="entry name" value="REC"/>
    <property type="match status" value="1"/>
</dbReference>
<dbReference type="GO" id="GO:0006355">
    <property type="term" value="P:regulation of DNA-templated transcription"/>
    <property type="evidence" value="ECO:0007669"/>
    <property type="project" value="InterPro"/>
</dbReference>
<keyword evidence="11" id="KW-1185">Reference proteome</keyword>
<dbReference type="EMBL" id="JAKEIP010000004">
    <property type="protein sequence ID" value="MCF1592359.1"/>
    <property type="molecule type" value="Genomic_DNA"/>
</dbReference>
<evidence type="ECO:0000256" key="3">
    <source>
        <dbReference type="ARBA" id="ARBA00023015"/>
    </source>
</evidence>
<dbReference type="InterPro" id="IPR039420">
    <property type="entry name" value="WalR-like"/>
</dbReference>
<dbReference type="PANTHER" id="PTHR48111">
    <property type="entry name" value="REGULATOR OF RPOS"/>
    <property type="match status" value="1"/>
</dbReference>
<feature type="DNA-binding region" description="OmpR/PhoB-type" evidence="7">
    <location>
        <begin position="139"/>
        <end position="236"/>
    </location>
</feature>
<evidence type="ECO:0000259" key="9">
    <source>
        <dbReference type="PROSITE" id="PS51755"/>
    </source>
</evidence>
<dbReference type="GO" id="GO:0005829">
    <property type="term" value="C:cytosol"/>
    <property type="evidence" value="ECO:0007669"/>
    <property type="project" value="TreeGrafter"/>
</dbReference>
<dbReference type="InterPro" id="IPR001789">
    <property type="entry name" value="Sig_transdc_resp-reg_receiver"/>
</dbReference>